<dbReference type="GO" id="GO:0043709">
    <property type="term" value="P:cell adhesion involved in single-species biofilm formation"/>
    <property type="evidence" value="ECO:0007669"/>
    <property type="project" value="TreeGrafter"/>
</dbReference>
<dbReference type="Gene3D" id="3.30.70.270">
    <property type="match status" value="1"/>
</dbReference>
<feature type="modified residue" description="4-aspartylphosphate" evidence="4">
    <location>
        <position position="55"/>
    </location>
</feature>
<evidence type="ECO:0000256" key="1">
    <source>
        <dbReference type="ARBA" id="ARBA00001946"/>
    </source>
</evidence>
<dbReference type="InterPro" id="IPR029787">
    <property type="entry name" value="Nucleotide_cyclase"/>
</dbReference>
<dbReference type="SUPFAM" id="SSF52172">
    <property type="entry name" value="CheY-like"/>
    <property type="match status" value="1"/>
</dbReference>
<reference evidence="7" key="1">
    <citation type="submission" date="2018-07" db="EMBL/GenBank/DDBJ databases">
        <title>Genome assembly of strain Ka43.</title>
        <authorList>
            <person name="Kukolya J."/>
            <person name="Nagy I."/>
            <person name="Horvath B."/>
            <person name="Toth A."/>
        </authorList>
    </citation>
    <scope>NUCLEOTIDE SEQUENCE</scope>
    <source>
        <strain evidence="7">KB43</strain>
    </source>
</reference>
<comment type="cofactor">
    <cofactor evidence="1">
        <name>Mg(2+)</name>
        <dbReference type="ChEBI" id="CHEBI:18420"/>
    </cofactor>
</comment>
<name>A0A928V2N4_9GAMM</name>
<proteinExistence type="predicted"/>
<dbReference type="SUPFAM" id="SSF55073">
    <property type="entry name" value="Nucleotide cyclase"/>
    <property type="match status" value="1"/>
</dbReference>
<evidence type="ECO:0000256" key="2">
    <source>
        <dbReference type="ARBA" id="ARBA00012528"/>
    </source>
</evidence>
<comment type="catalytic activity">
    <reaction evidence="3">
        <text>2 GTP = 3',3'-c-di-GMP + 2 diphosphate</text>
        <dbReference type="Rhea" id="RHEA:24898"/>
        <dbReference type="ChEBI" id="CHEBI:33019"/>
        <dbReference type="ChEBI" id="CHEBI:37565"/>
        <dbReference type="ChEBI" id="CHEBI:58805"/>
        <dbReference type="EC" id="2.7.7.65"/>
    </reaction>
</comment>
<sequence length="300" mass="33143">MNTTLPTILIVDDETANRHLLADLLKDECRILMAKDGASALQRVREENISLVLLDASMPEMDGYEVLRRLKADEKTADLSVIFVTGQTDEEDEERGLLLGAVDYIAKPIRPLLVKARVRNHLKFARQRELLEQLSMQDGLTGIANRRCFDQALERAWLHSKRSGDTLALAMIDVDHFKAYNDQYGHAAGDEALKQVAFVLSSAMKRPYDLAARYGGEEFVLLLPGIDQVHAVLEQLRTAIMALDIAHSQSTAADVLTISCGALVKSASDGVALAELLQRADAALYEAKHQGRNRVVIGQL</sequence>
<evidence type="ECO:0000259" key="6">
    <source>
        <dbReference type="PROSITE" id="PS50887"/>
    </source>
</evidence>
<dbReference type="InterPro" id="IPR043128">
    <property type="entry name" value="Rev_trsase/Diguanyl_cyclase"/>
</dbReference>
<dbReference type="AlphaFoldDB" id="A0A928V2N4"/>
<dbReference type="SMART" id="SM00267">
    <property type="entry name" value="GGDEF"/>
    <property type="match status" value="1"/>
</dbReference>
<dbReference type="GO" id="GO:0005886">
    <property type="term" value="C:plasma membrane"/>
    <property type="evidence" value="ECO:0007669"/>
    <property type="project" value="TreeGrafter"/>
</dbReference>
<dbReference type="PANTHER" id="PTHR45138">
    <property type="entry name" value="REGULATORY COMPONENTS OF SENSORY TRANSDUCTION SYSTEM"/>
    <property type="match status" value="1"/>
</dbReference>
<dbReference type="Pfam" id="PF00990">
    <property type="entry name" value="GGDEF"/>
    <property type="match status" value="1"/>
</dbReference>
<dbReference type="InterPro" id="IPR001789">
    <property type="entry name" value="Sig_transdc_resp-reg_receiver"/>
</dbReference>
<dbReference type="GO" id="GO:1902201">
    <property type="term" value="P:negative regulation of bacterial-type flagellum-dependent cell motility"/>
    <property type="evidence" value="ECO:0007669"/>
    <property type="project" value="TreeGrafter"/>
</dbReference>
<evidence type="ECO:0000259" key="5">
    <source>
        <dbReference type="PROSITE" id="PS50110"/>
    </source>
</evidence>
<evidence type="ECO:0000313" key="7">
    <source>
        <dbReference type="EMBL" id="MBE8717172.1"/>
    </source>
</evidence>
<feature type="domain" description="Response regulatory" evidence="5">
    <location>
        <begin position="7"/>
        <end position="122"/>
    </location>
</feature>
<dbReference type="PANTHER" id="PTHR45138:SF9">
    <property type="entry name" value="DIGUANYLATE CYCLASE DGCM-RELATED"/>
    <property type="match status" value="1"/>
</dbReference>
<dbReference type="FunFam" id="3.30.70.270:FF:000001">
    <property type="entry name" value="Diguanylate cyclase domain protein"/>
    <property type="match status" value="1"/>
</dbReference>
<dbReference type="EMBL" id="PRDL01000001">
    <property type="protein sequence ID" value="MBE8717172.1"/>
    <property type="molecule type" value="Genomic_DNA"/>
</dbReference>
<dbReference type="RefSeq" id="WP_193908819.1">
    <property type="nucleotide sequence ID" value="NZ_PRDL01000001.1"/>
</dbReference>
<evidence type="ECO:0000256" key="3">
    <source>
        <dbReference type="ARBA" id="ARBA00034247"/>
    </source>
</evidence>
<dbReference type="SMART" id="SM00448">
    <property type="entry name" value="REC"/>
    <property type="match status" value="1"/>
</dbReference>
<dbReference type="GO" id="GO:0000160">
    <property type="term" value="P:phosphorelay signal transduction system"/>
    <property type="evidence" value="ECO:0007669"/>
    <property type="project" value="InterPro"/>
</dbReference>
<dbReference type="InterPro" id="IPR000160">
    <property type="entry name" value="GGDEF_dom"/>
</dbReference>
<feature type="domain" description="GGDEF" evidence="6">
    <location>
        <begin position="165"/>
        <end position="300"/>
    </location>
</feature>
<keyword evidence="4" id="KW-0597">Phosphoprotein</keyword>
<dbReference type="CDD" id="cd01949">
    <property type="entry name" value="GGDEF"/>
    <property type="match status" value="1"/>
</dbReference>
<dbReference type="Pfam" id="PF00072">
    <property type="entry name" value="Response_reg"/>
    <property type="match status" value="1"/>
</dbReference>
<evidence type="ECO:0000256" key="4">
    <source>
        <dbReference type="PROSITE-ProRule" id="PRU00169"/>
    </source>
</evidence>
<dbReference type="PROSITE" id="PS50110">
    <property type="entry name" value="RESPONSE_REGULATORY"/>
    <property type="match status" value="1"/>
</dbReference>
<keyword evidence="8" id="KW-1185">Reference proteome</keyword>
<dbReference type="InterPro" id="IPR050469">
    <property type="entry name" value="Diguanylate_Cyclase"/>
</dbReference>
<comment type="caution">
    <text evidence="7">The sequence shown here is derived from an EMBL/GenBank/DDBJ whole genome shotgun (WGS) entry which is preliminary data.</text>
</comment>
<dbReference type="InterPro" id="IPR011006">
    <property type="entry name" value="CheY-like_superfamily"/>
</dbReference>
<organism evidence="7 8">
    <name type="scientific">Cellvibrio polysaccharolyticus</name>
    <dbReference type="NCBI Taxonomy" id="2082724"/>
    <lineage>
        <taxon>Bacteria</taxon>
        <taxon>Pseudomonadati</taxon>
        <taxon>Pseudomonadota</taxon>
        <taxon>Gammaproteobacteria</taxon>
        <taxon>Cellvibrionales</taxon>
        <taxon>Cellvibrionaceae</taxon>
        <taxon>Cellvibrio</taxon>
    </lineage>
</organism>
<dbReference type="EC" id="2.7.7.65" evidence="2"/>
<dbReference type="Proteomes" id="UP000652567">
    <property type="component" value="Unassembled WGS sequence"/>
</dbReference>
<dbReference type="Gene3D" id="3.40.50.2300">
    <property type="match status" value="1"/>
</dbReference>
<dbReference type="NCBIfam" id="TIGR00254">
    <property type="entry name" value="GGDEF"/>
    <property type="match status" value="1"/>
</dbReference>
<accession>A0A928V2N4</accession>
<evidence type="ECO:0000313" key="8">
    <source>
        <dbReference type="Proteomes" id="UP000652567"/>
    </source>
</evidence>
<gene>
    <name evidence="7" type="ORF">C4F51_08220</name>
</gene>
<dbReference type="GO" id="GO:0052621">
    <property type="term" value="F:diguanylate cyclase activity"/>
    <property type="evidence" value="ECO:0007669"/>
    <property type="project" value="UniProtKB-EC"/>
</dbReference>
<protein>
    <recommendedName>
        <fullName evidence="2">diguanylate cyclase</fullName>
        <ecNumber evidence="2">2.7.7.65</ecNumber>
    </recommendedName>
</protein>
<dbReference type="PROSITE" id="PS50887">
    <property type="entry name" value="GGDEF"/>
    <property type="match status" value="1"/>
</dbReference>